<dbReference type="AlphaFoldDB" id="A0A9P7RYC9"/>
<name>A0A9P7RYC9_9AGAR</name>
<gene>
    <name evidence="2" type="ORF">E1B28_010467</name>
</gene>
<proteinExistence type="predicted"/>
<protein>
    <submittedName>
        <fullName evidence="2">Uncharacterized protein</fullName>
    </submittedName>
</protein>
<evidence type="ECO:0000313" key="2">
    <source>
        <dbReference type="EMBL" id="KAG7091431.1"/>
    </source>
</evidence>
<dbReference type="Proteomes" id="UP001049176">
    <property type="component" value="Chromosome 6"/>
</dbReference>
<dbReference type="RefSeq" id="XP_043007901.1">
    <property type="nucleotide sequence ID" value="XM_043155433.1"/>
</dbReference>
<keyword evidence="3" id="KW-1185">Reference proteome</keyword>
<dbReference type="EMBL" id="CM032186">
    <property type="protein sequence ID" value="KAG7091431.1"/>
    <property type="molecule type" value="Genomic_DNA"/>
</dbReference>
<feature type="region of interest" description="Disordered" evidence="1">
    <location>
        <begin position="54"/>
        <end position="75"/>
    </location>
</feature>
<dbReference type="GeneID" id="66079543"/>
<comment type="caution">
    <text evidence="2">The sequence shown here is derived from an EMBL/GenBank/DDBJ whole genome shotgun (WGS) entry which is preliminary data.</text>
</comment>
<sequence>MDSDPSPAYSNAALRHVVDFESSPSESSSSIKSTDSTPLNASLSQTITQVYTSQPIPRGSIVPNPPDGRVPLRHNFGSFGERRGYGLSISIPPTHVLALSSSEWLPQTLAVKLPRRKKKTRKSQGITIVIERTE</sequence>
<organism evidence="2 3">
    <name type="scientific">Marasmius oreades</name>
    <name type="common">fairy-ring Marasmius</name>
    <dbReference type="NCBI Taxonomy" id="181124"/>
    <lineage>
        <taxon>Eukaryota</taxon>
        <taxon>Fungi</taxon>
        <taxon>Dikarya</taxon>
        <taxon>Basidiomycota</taxon>
        <taxon>Agaricomycotina</taxon>
        <taxon>Agaricomycetes</taxon>
        <taxon>Agaricomycetidae</taxon>
        <taxon>Agaricales</taxon>
        <taxon>Marasmiineae</taxon>
        <taxon>Marasmiaceae</taxon>
        <taxon>Marasmius</taxon>
    </lineage>
</organism>
<reference evidence="2" key="1">
    <citation type="journal article" date="2021" name="Genome Biol. Evol.">
        <title>The assembled and annotated genome of the fairy-ring fungus Marasmius oreades.</title>
        <authorList>
            <person name="Hiltunen M."/>
            <person name="Ament-Velasquez S.L."/>
            <person name="Johannesson H."/>
        </authorList>
    </citation>
    <scope>NUCLEOTIDE SEQUENCE</scope>
    <source>
        <strain evidence="2">03SP1</strain>
    </source>
</reference>
<evidence type="ECO:0000256" key="1">
    <source>
        <dbReference type="SAM" id="MobiDB-lite"/>
    </source>
</evidence>
<feature type="region of interest" description="Disordered" evidence="1">
    <location>
        <begin position="20"/>
        <end position="42"/>
    </location>
</feature>
<dbReference type="KEGG" id="more:E1B28_010467"/>
<feature type="compositionally biased region" description="Low complexity" evidence="1">
    <location>
        <begin position="22"/>
        <end position="36"/>
    </location>
</feature>
<accession>A0A9P7RYC9</accession>
<evidence type="ECO:0000313" key="3">
    <source>
        <dbReference type="Proteomes" id="UP001049176"/>
    </source>
</evidence>